<dbReference type="EMBL" id="JBHSAY010000006">
    <property type="protein sequence ID" value="MFC4131416.1"/>
    <property type="molecule type" value="Genomic_DNA"/>
</dbReference>
<feature type="transmembrane region" description="Helical" evidence="1">
    <location>
        <begin position="104"/>
        <end position="128"/>
    </location>
</feature>
<feature type="transmembrane region" description="Helical" evidence="1">
    <location>
        <begin position="160"/>
        <end position="183"/>
    </location>
</feature>
<feature type="transmembrane region" description="Helical" evidence="1">
    <location>
        <begin position="134"/>
        <end position="153"/>
    </location>
</feature>
<evidence type="ECO:0000256" key="1">
    <source>
        <dbReference type="SAM" id="Phobius"/>
    </source>
</evidence>
<feature type="transmembrane region" description="Helical" evidence="1">
    <location>
        <begin position="24"/>
        <end position="42"/>
    </location>
</feature>
<dbReference type="PANTHER" id="PTHR34989">
    <property type="entry name" value="PROTEIN HDED"/>
    <property type="match status" value="1"/>
</dbReference>
<comment type="caution">
    <text evidence="2">The sequence shown here is derived from an EMBL/GenBank/DDBJ whole genome shotgun (WGS) entry which is preliminary data.</text>
</comment>
<name>A0ABV8LKC9_9ACTN</name>
<organism evidence="2 3">
    <name type="scientific">Hamadaea flava</name>
    <dbReference type="NCBI Taxonomy" id="1742688"/>
    <lineage>
        <taxon>Bacteria</taxon>
        <taxon>Bacillati</taxon>
        <taxon>Actinomycetota</taxon>
        <taxon>Actinomycetes</taxon>
        <taxon>Micromonosporales</taxon>
        <taxon>Micromonosporaceae</taxon>
        <taxon>Hamadaea</taxon>
    </lineage>
</organism>
<protein>
    <submittedName>
        <fullName evidence="2">HdeD family acid-resistance protein</fullName>
    </submittedName>
</protein>
<feature type="transmembrane region" description="Helical" evidence="1">
    <location>
        <begin position="49"/>
        <end position="73"/>
    </location>
</feature>
<reference evidence="3" key="1">
    <citation type="journal article" date="2019" name="Int. J. Syst. Evol. Microbiol.">
        <title>The Global Catalogue of Microorganisms (GCM) 10K type strain sequencing project: providing services to taxonomists for standard genome sequencing and annotation.</title>
        <authorList>
            <consortium name="The Broad Institute Genomics Platform"/>
            <consortium name="The Broad Institute Genome Sequencing Center for Infectious Disease"/>
            <person name="Wu L."/>
            <person name="Ma J."/>
        </authorList>
    </citation>
    <scope>NUCLEOTIDE SEQUENCE [LARGE SCALE GENOMIC DNA]</scope>
    <source>
        <strain evidence="3">CGMCC 4.7289</strain>
    </source>
</reference>
<accession>A0ABV8LKC9</accession>
<proteinExistence type="predicted"/>
<dbReference type="InterPro" id="IPR052712">
    <property type="entry name" value="Acid_resist_chaperone_HdeD"/>
</dbReference>
<evidence type="ECO:0000313" key="2">
    <source>
        <dbReference type="EMBL" id="MFC4131416.1"/>
    </source>
</evidence>
<gene>
    <name evidence="2" type="ORF">ACFOZ4_12455</name>
</gene>
<keyword evidence="1" id="KW-1133">Transmembrane helix</keyword>
<sequence>MTTASVPKMPGSAGMSKTSGGMPWWLFLITGTAWIIVSWFVLGFNSRSVASIAALAGAVVLVAAIAELFQMFTAPGWKWLHGVLAALFLVTGILCWANPGKTVFWLAAFVGWYLLFKGVADIILAFLTKAENDAWWLGLIVGIIEMLLGFWAAGRFTRSLYTLIVLVAAICLARGITDIIMAFRVRKLQHAE</sequence>
<dbReference type="PANTHER" id="PTHR34989:SF1">
    <property type="entry name" value="PROTEIN HDED"/>
    <property type="match status" value="1"/>
</dbReference>
<dbReference type="Pfam" id="PF03729">
    <property type="entry name" value="DUF308"/>
    <property type="match status" value="1"/>
</dbReference>
<dbReference type="RefSeq" id="WP_253754928.1">
    <property type="nucleotide sequence ID" value="NZ_JAMZDZ010000001.1"/>
</dbReference>
<dbReference type="Proteomes" id="UP001595816">
    <property type="component" value="Unassembled WGS sequence"/>
</dbReference>
<dbReference type="InterPro" id="IPR005325">
    <property type="entry name" value="DUF308_memb"/>
</dbReference>
<keyword evidence="3" id="KW-1185">Reference proteome</keyword>
<evidence type="ECO:0000313" key="3">
    <source>
        <dbReference type="Proteomes" id="UP001595816"/>
    </source>
</evidence>
<keyword evidence="1" id="KW-0812">Transmembrane</keyword>
<feature type="transmembrane region" description="Helical" evidence="1">
    <location>
        <begin position="79"/>
        <end position="97"/>
    </location>
</feature>
<keyword evidence="1" id="KW-0472">Membrane</keyword>